<evidence type="ECO:0000256" key="4">
    <source>
        <dbReference type="ARBA" id="ARBA00022491"/>
    </source>
</evidence>
<dbReference type="InterPro" id="IPR002481">
    <property type="entry name" value="FUR"/>
</dbReference>
<dbReference type="GO" id="GO:0008270">
    <property type="term" value="F:zinc ion binding"/>
    <property type="evidence" value="ECO:0007669"/>
    <property type="project" value="TreeGrafter"/>
</dbReference>
<dbReference type="AlphaFoldDB" id="A0A9D1DG36"/>
<proteinExistence type="inferred from homology"/>
<gene>
    <name evidence="10" type="ORF">IAA53_00685</name>
</gene>
<reference evidence="10" key="1">
    <citation type="submission" date="2020-10" db="EMBL/GenBank/DDBJ databases">
        <authorList>
            <person name="Gilroy R."/>
        </authorList>
    </citation>
    <scope>NUCLEOTIDE SEQUENCE</scope>
    <source>
        <strain evidence="10">ChiBcec15-4380</strain>
    </source>
</reference>
<organism evidence="10 11">
    <name type="scientific">Candidatus Avoscillospira avicola</name>
    <dbReference type="NCBI Taxonomy" id="2840706"/>
    <lineage>
        <taxon>Bacteria</taxon>
        <taxon>Bacillati</taxon>
        <taxon>Bacillota</taxon>
        <taxon>Clostridia</taxon>
        <taxon>Eubacteriales</taxon>
        <taxon>Oscillospiraceae</taxon>
        <taxon>Oscillospiraceae incertae sedis</taxon>
        <taxon>Candidatus Avoscillospira</taxon>
    </lineage>
</organism>
<dbReference type="Proteomes" id="UP000824239">
    <property type="component" value="Unassembled WGS sequence"/>
</dbReference>
<evidence type="ECO:0000256" key="2">
    <source>
        <dbReference type="ARBA" id="ARBA00007957"/>
    </source>
</evidence>
<dbReference type="GO" id="GO:1900376">
    <property type="term" value="P:regulation of secondary metabolite biosynthetic process"/>
    <property type="evidence" value="ECO:0007669"/>
    <property type="project" value="TreeGrafter"/>
</dbReference>
<accession>A0A9D1DG36</accession>
<feature type="binding site" evidence="9">
    <location>
        <position position="127"/>
    </location>
    <ligand>
        <name>Zn(2+)</name>
        <dbReference type="ChEBI" id="CHEBI:29105"/>
    </ligand>
</feature>
<keyword evidence="7" id="KW-0238">DNA-binding</keyword>
<keyword evidence="6" id="KW-0805">Transcription regulation</keyword>
<dbReference type="SUPFAM" id="SSF46785">
    <property type="entry name" value="Winged helix' DNA-binding domain"/>
    <property type="match status" value="1"/>
</dbReference>
<dbReference type="PANTHER" id="PTHR33202:SF1">
    <property type="entry name" value="FERRIC UPTAKE REGULATION PROTEIN"/>
    <property type="match status" value="1"/>
</dbReference>
<comment type="subcellular location">
    <subcellularLocation>
        <location evidence="1">Cytoplasm</location>
    </subcellularLocation>
</comment>
<evidence type="ECO:0000256" key="8">
    <source>
        <dbReference type="ARBA" id="ARBA00023163"/>
    </source>
</evidence>
<keyword evidence="5 9" id="KW-0862">Zinc</keyword>
<comment type="similarity">
    <text evidence="2">Belongs to the Fur family.</text>
</comment>
<keyword evidence="3" id="KW-0963">Cytoplasm</keyword>
<dbReference type="InterPro" id="IPR036390">
    <property type="entry name" value="WH_DNA-bd_sf"/>
</dbReference>
<dbReference type="InterPro" id="IPR043135">
    <property type="entry name" value="Fur_C"/>
</dbReference>
<sequence>MESTRKHSRKRDAILDCMRSTTCHPTAEWVYQQLKPVFPDLSLGTVYRNLAMFKANGTIQSIGVVGGLERYDAQVYPHAHFICTCCGKVTDLPMDQLDPALLEDAARLANGAITGYQLQFTGLCAVCNETNEPKNS</sequence>
<dbReference type="InterPro" id="IPR036388">
    <property type="entry name" value="WH-like_DNA-bd_sf"/>
</dbReference>
<comment type="caution">
    <text evidence="10">The sequence shown here is derived from an EMBL/GenBank/DDBJ whole genome shotgun (WGS) entry which is preliminary data.</text>
</comment>
<evidence type="ECO:0000256" key="6">
    <source>
        <dbReference type="ARBA" id="ARBA00023015"/>
    </source>
</evidence>
<dbReference type="GO" id="GO:0045892">
    <property type="term" value="P:negative regulation of DNA-templated transcription"/>
    <property type="evidence" value="ECO:0007669"/>
    <property type="project" value="TreeGrafter"/>
</dbReference>
<name>A0A9D1DG36_9FIRM</name>
<evidence type="ECO:0000313" key="11">
    <source>
        <dbReference type="Proteomes" id="UP000824239"/>
    </source>
</evidence>
<dbReference type="Gene3D" id="3.30.1490.190">
    <property type="match status" value="1"/>
</dbReference>
<protein>
    <submittedName>
        <fullName evidence="10">Transcriptional repressor</fullName>
    </submittedName>
</protein>
<reference evidence="10" key="2">
    <citation type="journal article" date="2021" name="PeerJ">
        <title>Extensive microbial diversity within the chicken gut microbiome revealed by metagenomics and culture.</title>
        <authorList>
            <person name="Gilroy R."/>
            <person name="Ravi A."/>
            <person name="Getino M."/>
            <person name="Pursley I."/>
            <person name="Horton D.L."/>
            <person name="Alikhan N.F."/>
            <person name="Baker D."/>
            <person name="Gharbi K."/>
            <person name="Hall N."/>
            <person name="Watson M."/>
            <person name="Adriaenssens E.M."/>
            <person name="Foster-Nyarko E."/>
            <person name="Jarju S."/>
            <person name="Secka A."/>
            <person name="Antonio M."/>
            <person name="Oren A."/>
            <person name="Chaudhuri R.R."/>
            <person name="La Ragione R."/>
            <person name="Hildebrand F."/>
            <person name="Pallen M.J."/>
        </authorList>
    </citation>
    <scope>NUCLEOTIDE SEQUENCE</scope>
    <source>
        <strain evidence="10">ChiBcec15-4380</strain>
    </source>
</reference>
<dbReference type="GO" id="GO:0000976">
    <property type="term" value="F:transcription cis-regulatory region binding"/>
    <property type="evidence" value="ECO:0007669"/>
    <property type="project" value="TreeGrafter"/>
</dbReference>
<dbReference type="Pfam" id="PF01475">
    <property type="entry name" value="FUR"/>
    <property type="match status" value="1"/>
</dbReference>
<evidence type="ECO:0000256" key="5">
    <source>
        <dbReference type="ARBA" id="ARBA00022833"/>
    </source>
</evidence>
<feature type="binding site" evidence="9">
    <location>
        <position position="83"/>
    </location>
    <ligand>
        <name>Zn(2+)</name>
        <dbReference type="ChEBI" id="CHEBI:29105"/>
    </ligand>
</feature>
<comment type="cofactor">
    <cofactor evidence="9">
        <name>Zn(2+)</name>
        <dbReference type="ChEBI" id="CHEBI:29105"/>
    </cofactor>
    <text evidence="9">Binds 1 zinc ion per subunit.</text>
</comment>
<dbReference type="EMBL" id="DVHE01000006">
    <property type="protein sequence ID" value="HIR49797.1"/>
    <property type="molecule type" value="Genomic_DNA"/>
</dbReference>
<feature type="binding site" evidence="9">
    <location>
        <position position="124"/>
    </location>
    <ligand>
        <name>Zn(2+)</name>
        <dbReference type="ChEBI" id="CHEBI:29105"/>
    </ligand>
</feature>
<feature type="binding site" evidence="9">
    <location>
        <position position="86"/>
    </location>
    <ligand>
        <name>Zn(2+)</name>
        <dbReference type="ChEBI" id="CHEBI:29105"/>
    </ligand>
</feature>
<keyword evidence="9" id="KW-0479">Metal-binding</keyword>
<dbReference type="PANTHER" id="PTHR33202">
    <property type="entry name" value="ZINC UPTAKE REGULATION PROTEIN"/>
    <property type="match status" value="1"/>
</dbReference>
<dbReference type="GO" id="GO:0005737">
    <property type="term" value="C:cytoplasm"/>
    <property type="evidence" value="ECO:0007669"/>
    <property type="project" value="UniProtKB-SubCell"/>
</dbReference>
<dbReference type="Gene3D" id="1.10.10.10">
    <property type="entry name" value="Winged helix-like DNA-binding domain superfamily/Winged helix DNA-binding domain"/>
    <property type="match status" value="1"/>
</dbReference>
<dbReference type="GO" id="GO:0003700">
    <property type="term" value="F:DNA-binding transcription factor activity"/>
    <property type="evidence" value="ECO:0007669"/>
    <property type="project" value="InterPro"/>
</dbReference>
<keyword evidence="4" id="KW-0678">Repressor</keyword>
<evidence type="ECO:0000256" key="3">
    <source>
        <dbReference type="ARBA" id="ARBA00022490"/>
    </source>
</evidence>
<evidence type="ECO:0000313" key="10">
    <source>
        <dbReference type="EMBL" id="HIR49797.1"/>
    </source>
</evidence>
<evidence type="ECO:0000256" key="1">
    <source>
        <dbReference type="ARBA" id="ARBA00004496"/>
    </source>
</evidence>
<keyword evidence="8" id="KW-0804">Transcription</keyword>
<evidence type="ECO:0000256" key="7">
    <source>
        <dbReference type="ARBA" id="ARBA00023125"/>
    </source>
</evidence>
<evidence type="ECO:0000256" key="9">
    <source>
        <dbReference type="PIRSR" id="PIRSR602481-1"/>
    </source>
</evidence>
<dbReference type="CDD" id="cd07153">
    <property type="entry name" value="Fur_like"/>
    <property type="match status" value="1"/>
</dbReference>